<keyword evidence="2" id="KW-0812">Transmembrane</keyword>
<feature type="transmembrane region" description="Helical" evidence="2">
    <location>
        <begin position="236"/>
        <end position="260"/>
    </location>
</feature>
<evidence type="ECO:0000256" key="2">
    <source>
        <dbReference type="SAM" id="Phobius"/>
    </source>
</evidence>
<name>A0A1I8EZ50_WUCBA</name>
<proteinExistence type="predicted"/>
<protein>
    <submittedName>
        <fullName evidence="3">Uncharacterized protein</fullName>
    </submittedName>
</protein>
<organism evidence="3">
    <name type="scientific">Wuchereria bancrofti</name>
    <dbReference type="NCBI Taxonomy" id="6293"/>
    <lineage>
        <taxon>Eukaryota</taxon>
        <taxon>Metazoa</taxon>
        <taxon>Ecdysozoa</taxon>
        <taxon>Nematoda</taxon>
        <taxon>Chromadorea</taxon>
        <taxon>Rhabditida</taxon>
        <taxon>Spirurina</taxon>
        <taxon>Spiruromorpha</taxon>
        <taxon>Filarioidea</taxon>
        <taxon>Onchocercidae</taxon>
        <taxon>Wuchereria</taxon>
    </lineage>
</organism>
<feature type="region of interest" description="Disordered" evidence="1">
    <location>
        <begin position="177"/>
        <end position="203"/>
    </location>
</feature>
<keyword evidence="2" id="KW-0472">Membrane</keyword>
<dbReference type="AlphaFoldDB" id="A0A1I8EZ50"/>
<sequence length="265" mass="30755">MTNNLFFPDDVSLSHLEYKEKTKEKIIEKNFKTEEKKAIKKQLSEKFEKKKLDQLPLCLSMKKQRITCDTEIPISTSNGDKFNNYCSRTYHNYSLPRGVTIANDNDKQYDKPKKRDDLSMEIIDSSQGRTINCVYTNELNNKCYSDIRNYDVPKDTINNNILESGSQPVQPIKQPLLHGHHQKQSESQKASTRPPPPTIVLSPPDDASPGKVKVIFEYDNEKYTIQPNFLIRYKRIILSVAVSLLIFFLLIFVILVIYIAHRKRL</sequence>
<evidence type="ECO:0000256" key="1">
    <source>
        <dbReference type="SAM" id="MobiDB-lite"/>
    </source>
</evidence>
<accession>A0A1I8EZ50</accession>
<keyword evidence="2" id="KW-1133">Transmembrane helix</keyword>
<evidence type="ECO:0000313" key="3">
    <source>
        <dbReference type="WBParaSite" id="maker-PairedContig_77-snap-gene-4.15-mRNA-1"/>
    </source>
</evidence>
<dbReference type="WBParaSite" id="maker-PairedContig_77-snap-gene-4.15-mRNA-1">
    <property type="protein sequence ID" value="maker-PairedContig_77-snap-gene-4.15-mRNA-1"/>
    <property type="gene ID" value="maker-PairedContig_77-snap-gene-4.15"/>
</dbReference>
<reference evidence="3" key="1">
    <citation type="submission" date="2016-11" db="UniProtKB">
        <authorList>
            <consortium name="WormBaseParasite"/>
        </authorList>
    </citation>
    <scope>IDENTIFICATION</scope>
    <source>
        <strain evidence="3">pt0022</strain>
    </source>
</reference>